<keyword evidence="1" id="KW-0812">Transmembrane</keyword>
<dbReference type="Proteomes" id="UP000799779">
    <property type="component" value="Unassembled WGS sequence"/>
</dbReference>
<feature type="transmembrane region" description="Helical" evidence="1">
    <location>
        <begin position="29"/>
        <end position="55"/>
    </location>
</feature>
<gene>
    <name evidence="2" type="ORF">P154DRAFT_220345</name>
</gene>
<feature type="transmembrane region" description="Helical" evidence="1">
    <location>
        <begin position="75"/>
        <end position="93"/>
    </location>
</feature>
<reference evidence="2" key="1">
    <citation type="journal article" date="2020" name="Stud. Mycol.">
        <title>101 Dothideomycetes genomes: a test case for predicting lifestyles and emergence of pathogens.</title>
        <authorList>
            <person name="Haridas S."/>
            <person name="Albert R."/>
            <person name="Binder M."/>
            <person name="Bloem J."/>
            <person name="Labutti K."/>
            <person name="Salamov A."/>
            <person name="Andreopoulos B."/>
            <person name="Baker S."/>
            <person name="Barry K."/>
            <person name="Bills G."/>
            <person name="Bluhm B."/>
            <person name="Cannon C."/>
            <person name="Castanera R."/>
            <person name="Culley D."/>
            <person name="Daum C."/>
            <person name="Ezra D."/>
            <person name="Gonzalez J."/>
            <person name="Henrissat B."/>
            <person name="Kuo A."/>
            <person name="Liang C."/>
            <person name="Lipzen A."/>
            <person name="Lutzoni F."/>
            <person name="Magnuson J."/>
            <person name="Mondo S."/>
            <person name="Nolan M."/>
            <person name="Ohm R."/>
            <person name="Pangilinan J."/>
            <person name="Park H.-J."/>
            <person name="Ramirez L."/>
            <person name="Alfaro M."/>
            <person name="Sun H."/>
            <person name="Tritt A."/>
            <person name="Yoshinaga Y."/>
            <person name="Zwiers L.-H."/>
            <person name="Turgeon B."/>
            <person name="Goodwin S."/>
            <person name="Spatafora J."/>
            <person name="Crous P."/>
            <person name="Grigoriev I."/>
        </authorList>
    </citation>
    <scope>NUCLEOTIDE SEQUENCE</scope>
    <source>
        <strain evidence="2">CBS 123094</strain>
    </source>
</reference>
<sequence>MVRLPQKIRLIPSRFLRCIRGETGAEISVFLFLPIFSFLCVSDFLFGTSSCLWIYLFHSLSLWEGGVLGVYSCGLARWGFGMGWVGLVGLIGVDWGSRRIYLSVA</sequence>
<evidence type="ECO:0000313" key="2">
    <source>
        <dbReference type="EMBL" id="KAF2006602.1"/>
    </source>
</evidence>
<keyword evidence="3" id="KW-1185">Reference proteome</keyword>
<evidence type="ECO:0000256" key="1">
    <source>
        <dbReference type="SAM" id="Phobius"/>
    </source>
</evidence>
<organism evidence="2 3">
    <name type="scientific">Amniculicola lignicola CBS 123094</name>
    <dbReference type="NCBI Taxonomy" id="1392246"/>
    <lineage>
        <taxon>Eukaryota</taxon>
        <taxon>Fungi</taxon>
        <taxon>Dikarya</taxon>
        <taxon>Ascomycota</taxon>
        <taxon>Pezizomycotina</taxon>
        <taxon>Dothideomycetes</taxon>
        <taxon>Pleosporomycetidae</taxon>
        <taxon>Pleosporales</taxon>
        <taxon>Amniculicolaceae</taxon>
        <taxon>Amniculicola</taxon>
    </lineage>
</organism>
<keyword evidence="1" id="KW-0472">Membrane</keyword>
<accession>A0A6A5WY52</accession>
<dbReference type="AlphaFoldDB" id="A0A6A5WY52"/>
<protein>
    <submittedName>
        <fullName evidence="2">Uncharacterized protein</fullName>
    </submittedName>
</protein>
<name>A0A6A5WY52_9PLEO</name>
<evidence type="ECO:0000313" key="3">
    <source>
        <dbReference type="Proteomes" id="UP000799779"/>
    </source>
</evidence>
<proteinExistence type="predicted"/>
<keyword evidence="1" id="KW-1133">Transmembrane helix</keyword>
<dbReference type="EMBL" id="ML977559">
    <property type="protein sequence ID" value="KAF2006602.1"/>
    <property type="molecule type" value="Genomic_DNA"/>
</dbReference>